<accession>A0A0M6WHN2</accession>
<evidence type="ECO:0000313" key="2">
    <source>
        <dbReference type="Proteomes" id="UP000049472"/>
    </source>
</evidence>
<dbReference type="AlphaFoldDB" id="A0A0M6WHN2"/>
<dbReference type="EMBL" id="CVRQ01000016">
    <property type="protein sequence ID" value="CRL36154.1"/>
    <property type="molecule type" value="Genomic_DNA"/>
</dbReference>
<keyword evidence="2" id="KW-1185">Reference proteome</keyword>
<gene>
    <name evidence="1" type="ORF">T1815_12631</name>
</gene>
<reference evidence="2" key="1">
    <citation type="submission" date="2015-05" db="EMBL/GenBank/DDBJ databases">
        <authorList>
            <consortium name="Pathogen Informatics"/>
        </authorList>
    </citation>
    <scope>NUCLEOTIDE SEQUENCE [LARGE SCALE GENOMIC DNA]</scope>
    <source>
        <strain evidence="2">T1-815</strain>
    </source>
</reference>
<name>A0A0M6WHN2_9FIRM</name>
<evidence type="ECO:0000313" key="1">
    <source>
        <dbReference type="EMBL" id="CRL36154.1"/>
    </source>
</evidence>
<protein>
    <submittedName>
        <fullName evidence="1">Uncharacterized protein</fullName>
    </submittedName>
</protein>
<organism evidence="1 2">
    <name type="scientific">Agathobacter rectalis</name>
    <dbReference type="NCBI Taxonomy" id="39491"/>
    <lineage>
        <taxon>Bacteria</taxon>
        <taxon>Bacillati</taxon>
        <taxon>Bacillota</taxon>
        <taxon>Clostridia</taxon>
        <taxon>Lachnospirales</taxon>
        <taxon>Lachnospiraceae</taxon>
        <taxon>Agathobacter</taxon>
    </lineage>
</organism>
<dbReference type="Proteomes" id="UP000049472">
    <property type="component" value="Unassembled WGS sequence"/>
</dbReference>
<sequence length="34" mass="3862">MWKIFFTYKDKSRCTVQGKGTITPELAVLQGEGE</sequence>
<proteinExistence type="predicted"/>